<feature type="compositionally biased region" description="Low complexity" evidence="3">
    <location>
        <begin position="33"/>
        <end position="46"/>
    </location>
</feature>
<reference evidence="5" key="2">
    <citation type="submission" date="2025-08" db="UniProtKB">
        <authorList>
            <consortium name="RefSeq"/>
        </authorList>
    </citation>
    <scope>IDENTIFICATION</scope>
    <source>
        <tissue evidence="5">Leaves</tissue>
    </source>
</reference>
<feature type="compositionally biased region" description="Polar residues" evidence="3">
    <location>
        <begin position="83"/>
        <end position="94"/>
    </location>
</feature>
<evidence type="ECO:0000256" key="3">
    <source>
        <dbReference type="SAM" id="MobiDB-lite"/>
    </source>
</evidence>
<evidence type="ECO:0000256" key="1">
    <source>
        <dbReference type="ARBA" id="ARBA00004123"/>
    </source>
</evidence>
<reference evidence="4" key="1">
    <citation type="journal article" date="2025" name="Foods">
        <title>Unveiling the Microbial Signatures of Arabica Coffee Cherries: Insights into Ripeness Specific Diversity, Functional Traits, and Implications for Quality and Safety.</title>
        <authorList>
            <consortium name="RefSeq"/>
            <person name="Tenea G.N."/>
            <person name="Cifuentes V."/>
            <person name="Reyes P."/>
            <person name="Cevallos-Vallejos M."/>
        </authorList>
    </citation>
    <scope>NUCLEOTIDE SEQUENCE [LARGE SCALE GENOMIC DNA]</scope>
</reference>
<dbReference type="OrthoDB" id="1938584at2759"/>
<comment type="subcellular location">
    <subcellularLocation>
        <location evidence="1">Nucleus</location>
    </subcellularLocation>
</comment>
<name>A0A6P6TL43_COFAR</name>
<dbReference type="RefSeq" id="XP_027079238.1">
    <property type="nucleotide sequence ID" value="XM_027223437.2"/>
</dbReference>
<dbReference type="GeneID" id="113702304"/>
<dbReference type="PANTHER" id="PTHR33172:SF29">
    <property type="entry name" value="OS06G0559400 PROTEIN"/>
    <property type="match status" value="1"/>
</dbReference>
<accession>A0A6P6TL43</accession>
<dbReference type="PANTHER" id="PTHR33172">
    <property type="entry name" value="OS08G0516900 PROTEIN"/>
    <property type="match status" value="1"/>
</dbReference>
<organism evidence="4 5">
    <name type="scientific">Coffea arabica</name>
    <name type="common">Arabian coffee</name>
    <dbReference type="NCBI Taxonomy" id="13443"/>
    <lineage>
        <taxon>Eukaryota</taxon>
        <taxon>Viridiplantae</taxon>
        <taxon>Streptophyta</taxon>
        <taxon>Embryophyta</taxon>
        <taxon>Tracheophyta</taxon>
        <taxon>Spermatophyta</taxon>
        <taxon>Magnoliopsida</taxon>
        <taxon>eudicotyledons</taxon>
        <taxon>Gunneridae</taxon>
        <taxon>Pentapetalae</taxon>
        <taxon>asterids</taxon>
        <taxon>lamiids</taxon>
        <taxon>Gentianales</taxon>
        <taxon>Rubiaceae</taxon>
        <taxon>Ixoroideae</taxon>
        <taxon>Gardenieae complex</taxon>
        <taxon>Bertiereae - Coffeeae clade</taxon>
        <taxon>Coffeeae</taxon>
        <taxon>Coffea</taxon>
    </lineage>
</organism>
<feature type="compositionally biased region" description="Low complexity" evidence="3">
    <location>
        <begin position="63"/>
        <end position="82"/>
    </location>
</feature>
<feature type="compositionally biased region" description="Low complexity" evidence="3">
    <location>
        <begin position="210"/>
        <end position="221"/>
    </location>
</feature>
<dbReference type="InterPro" id="IPR051992">
    <property type="entry name" value="OxStress_Response_Reg"/>
</dbReference>
<dbReference type="GO" id="GO:0005634">
    <property type="term" value="C:nucleus"/>
    <property type="evidence" value="ECO:0007669"/>
    <property type="project" value="UniProtKB-SubCell"/>
</dbReference>
<gene>
    <name evidence="5" type="primary">LOC113702304</name>
</gene>
<dbReference type="AlphaFoldDB" id="A0A6P6TL43"/>
<dbReference type="GO" id="GO:0006950">
    <property type="term" value="P:response to stress"/>
    <property type="evidence" value="ECO:0007669"/>
    <property type="project" value="UniProtKB-ARBA"/>
</dbReference>
<feature type="region of interest" description="Disordered" evidence="3">
    <location>
        <begin position="62"/>
        <end position="94"/>
    </location>
</feature>
<dbReference type="Proteomes" id="UP001652660">
    <property type="component" value="Chromosome 7e"/>
</dbReference>
<keyword evidence="2" id="KW-0539">Nucleus</keyword>
<feature type="region of interest" description="Disordered" evidence="3">
    <location>
        <begin position="153"/>
        <end position="182"/>
    </location>
</feature>
<proteinExistence type="predicted"/>
<feature type="compositionally biased region" description="Basic and acidic residues" evidence="3">
    <location>
        <begin position="21"/>
        <end position="32"/>
    </location>
</feature>
<evidence type="ECO:0000313" key="4">
    <source>
        <dbReference type="Proteomes" id="UP001652660"/>
    </source>
</evidence>
<protein>
    <recommendedName>
        <fullName evidence="6">Suppressor protein SRP40-like</fullName>
    </recommendedName>
</protein>
<evidence type="ECO:0008006" key="6">
    <source>
        <dbReference type="Google" id="ProtNLM"/>
    </source>
</evidence>
<keyword evidence="4" id="KW-1185">Reference proteome</keyword>
<evidence type="ECO:0000256" key="2">
    <source>
        <dbReference type="ARBA" id="ARBA00023242"/>
    </source>
</evidence>
<feature type="region of interest" description="Disordered" evidence="3">
    <location>
        <begin position="21"/>
        <end position="49"/>
    </location>
</feature>
<feature type="region of interest" description="Disordered" evidence="3">
    <location>
        <begin position="196"/>
        <end position="221"/>
    </location>
</feature>
<sequence length="228" mass="24458">MISMKIMDSFVLNQQSNHGIMDEEKKGLDHDGAVSSSSEVSSAVSSEDSDLFEDSYLFEEVNSSASSSTPTSPTSASASSSSDQLTSEDSGPLQDMSSLLQELPFKRGLSKHYNGKSQSFTSLANVRSLEDLAKPENPYNKKLKSCKSYGVFESHHGSPGHPIARSNHHSGTSSSRLMSKKASRGSCSSLCLKRNSSFIGNRPPLPPPHRSTSTSSFTSQTPLFALGV</sequence>
<evidence type="ECO:0000313" key="5">
    <source>
        <dbReference type="RefSeq" id="XP_027079238.1"/>
    </source>
</evidence>